<reference evidence="11 13" key="1">
    <citation type="submission" date="2019-11" db="EMBL/GenBank/DDBJ databases">
        <title>Eggerthellaceae novel genus isolated from the rectal contents of marmort.</title>
        <authorList>
            <person name="Zhang G."/>
        </authorList>
    </citation>
    <scope>NUCLEOTIDE SEQUENCE [LARGE SCALE GENOMIC DNA]</scope>
    <source>
        <strain evidence="13">zg-886</strain>
        <strain evidence="11">Zg-886</strain>
    </source>
</reference>
<dbReference type="RefSeq" id="WP_166339010.1">
    <property type="nucleotide sequence ID" value="NZ_CP072829.1"/>
</dbReference>
<evidence type="ECO:0000256" key="9">
    <source>
        <dbReference type="SAM" id="MobiDB-lite"/>
    </source>
</evidence>
<organism evidence="12 14">
    <name type="scientific">Xiamenia xianingshaonis</name>
    <dbReference type="NCBI Taxonomy" id="2682776"/>
    <lineage>
        <taxon>Bacteria</taxon>
        <taxon>Bacillati</taxon>
        <taxon>Actinomycetota</taxon>
        <taxon>Coriobacteriia</taxon>
        <taxon>Eggerthellales</taxon>
        <taxon>Eggerthellaceae</taxon>
        <taxon>Xiamenia</taxon>
    </lineage>
</organism>
<dbReference type="EC" id="1.2.7.5" evidence="12"/>
<dbReference type="InterPro" id="IPR001203">
    <property type="entry name" value="OxRdtase_Ald_Fedxn_C"/>
</dbReference>
<evidence type="ECO:0000256" key="8">
    <source>
        <dbReference type="ARBA" id="ARBA00049934"/>
    </source>
</evidence>
<accession>A0A9E6SUG8</accession>
<evidence type="ECO:0000256" key="5">
    <source>
        <dbReference type="ARBA" id="ARBA00023002"/>
    </source>
</evidence>
<keyword evidence="5 12" id="KW-0560">Oxidoreductase</keyword>
<dbReference type="GO" id="GO:0051539">
    <property type="term" value="F:4 iron, 4 sulfur cluster binding"/>
    <property type="evidence" value="ECO:0007669"/>
    <property type="project" value="UniProtKB-KW"/>
</dbReference>
<comment type="cofactor">
    <cofactor evidence="1">
        <name>[4Fe-4S] cluster</name>
        <dbReference type="ChEBI" id="CHEBI:49883"/>
    </cofactor>
</comment>
<protein>
    <submittedName>
        <fullName evidence="12">Aldehyde ferredoxin oxidoreductase</fullName>
        <ecNumber evidence="12">1.2.7.5</ecNumber>
    </submittedName>
</protein>
<evidence type="ECO:0000256" key="3">
    <source>
        <dbReference type="ARBA" id="ARBA00022485"/>
    </source>
</evidence>
<dbReference type="InterPro" id="IPR013984">
    <property type="entry name" value="Ald_Fedxn_OxRdtase_dom2"/>
</dbReference>
<keyword evidence="6" id="KW-0408">Iron</keyword>
<dbReference type="InterPro" id="IPR036021">
    <property type="entry name" value="Tungsten_al_ferr_oxy-like_C"/>
</dbReference>
<dbReference type="Pfam" id="PF01314">
    <property type="entry name" value="AFOR_C"/>
    <property type="match status" value="1"/>
</dbReference>
<dbReference type="InterPro" id="IPR013985">
    <property type="entry name" value="Ald_Fedxn_OxRdtase_dom3"/>
</dbReference>
<evidence type="ECO:0000256" key="7">
    <source>
        <dbReference type="ARBA" id="ARBA00023014"/>
    </source>
</evidence>
<feature type="domain" description="Aldehyde ferredoxin oxidoreductase N-terminal" evidence="10">
    <location>
        <begin position="9"/>
        <end position="210"/>
    </location>
</feature>
<dbReference type="GO" id="GO:0033726">
    <property type="term" value="F:aldehyde ferredoxin oxidoreductase activity"/>
    <property type="evidence" value="ECO:0007669"/>
    <property type="project" value="UniProtKB-EC"/>
</dbReference>
<dbReference type="KEGG" id="ebz:J7S26_00265"/>
<dbReference type="SUPFAM" id="SSF56228">
    <property type="entry name" value="Aldehyde ferredoxin oxidoreductase, N-terminal domain"/>
    <property type="match status" value="1"/>
</dbReference>
<keyword evidence="3" id="KW-0004">4Fe-4S</keyword>
<feature type="region of interest" description="Disordered" evidence="9">
    <location>
        <begin position="718"/>
        <end position="759"/>
    </location>
</feature>
<dbReference type="PANTHER" id="PTHR30038">
    <property type="entry name" value="ALDEHYDE FERREDOXIN OXIDOREDUCTASE"/>
    <property type="match status" value="1"/>
</dbReference>
<evidence type="ECO:0000256" key="4">
    <source>
        <dbReference type="ARBA" id="ARBA00022723"/>
    </source>
</evidence>
<dbReference type="EMBL" id="WPCR01000004">
    <property type="protein sequence ID" value="NHM13896.1"/>
    <property type="molecule type" value="Genomic_DNA"/>
</dbReference>
<dbReference type="Pfam" id="PF02730">
    <property type="entry name" value="AFOR_N"/>
    <property type="match status" value="1"/>
</dbReference>
<reference evidence="12" key="2">
    <citation type="submission" date="2021-04" db="EMBL/GenBank/DDBJ databases">
        <title>Novel species in family Eggerthellaceae.</title>
        <authorList>
            <person name="Zhang G."/>
        </authorList>
    </citation>
    <scope>NUCLEOTIDE SEQUENCE</scope>
    <source>
        <strain evidence="12">Zg-886</strain>
    </source>
</reference>
<gene>
    <name evidence="11" type="ORF">GMI68_03770</name>
    <name evidence="12" type="ORF">J7S26_00265</name>
</gene>
<name>A0A9E6SUG8_9ACTN</name>
<dbReference type="SMART" id="SM00790">
    <property type="entry name" value="AFOR_N"/>
    <property type="match status" value="1"/>
</dbReference>
<dbReference type="Proteomes" id="UP000671910">
    <property type="component" value="Chromosome"/>
</dbReference>
<dbReference type="NCBIfam" id="NF007354">
    <property type="entry name" value="PRK09849.1"/>
    <property type="match status" value="1"/>
</dbReference>
<feature type="compositionally biased region" description="Low complexity" evidence="9">
    <location>
        <begin position="720"/>
        <end position="733"/>
    </location>
</feature>
<feature type="compositionally biased region" description="Low complexity" evidence="9">
    <location>
        <begin position="746"/>
        <end position="759"/>
    </location>
</feature>
<keyword evidence="13" id="KW-1185">Reference proteome</keyword>
<dbReference type="Gene3D" id="1.10.599.10">
    <property type="entry name" value="Aldehyde Ferredoxin Oxidoreductase Protein, subunit A, domain 3"/>
    <property type="match status" value="1"/>
</dbReference>
<sequence length="759" mass="82744">MADEKSYGWAGKILRVDLTTGSITTEPTDPYKGYIGGMGLANKIIYDEVPVGTDPFAPESEIVFAVGPLTASGVPLAGRTTVSFLATYTTDNLVVDAHTGGMLGAKLKFAGYDGLVLQGSSDTPVYLNINDDQVAIKDAGFVWGLGTRETAEVLNRLEGASACVASIGKAGESLLPYACLINSRNHSAGAGLGAIMGSKKLKAIVVEGSGSVNVANPQAVAELSDYMLREIVGSNNNHVVPSTQQEWAEYFDPGSRWTSQKGLTWGLAEGGAIETGEPKPGDINTVGYRCMKSFKDEGPEAEKYTIKMNGCHSCPIHCHSDMRVPANRENAGYEITGNTCVPNFPFTAYMIKMLGDKTTIEAGTEAALLMDQAIGTTVDDLGLWCNYGQLYRDIAHCIVTDTFKEVLPEDEYQQFDWDALANGEPKVMVQILRHIAANDNEMSFLGYGPIVWTQRWNDAEWFDTTESCLINYRGWPVHHAHESQAQVGCLPNMLFNRDPMIHSHENLHNCGLPVELKREIAAELWGGEDALDADKNYTPMNDHKANYAWWSVVTDVLHDSLTVCNWVWPMTMSPTSARDYRGDLDLEAKFYTAVTGEDVTTDELYKRAAKIMTLQRAATVRGMRDEAGTIGCTDCRNVHDVMTSWPYDKDPDIPAFTEGTDKMDRADFQTGLTMLYEKFGWDPVLGCPTAECLDYYDMPDVKADLAKRGLLPDIGDKAQVEAAQAEGAQPETATSPMPAADRDLARNPAGKAAGKANAA</sequence>
<evidence type="ECO:0000256" key="6">
    <source>
        <dbReference type="ARBA" id="ARBA00023004"/>
    </source>
</evidence>
<dbReference type="InterPro" id="IPR051919">
    <property type="entry name" value="W-dependent_AOR"/>
</dbReference>
<dbReference type="EMBL" id="CP072829">
    <property type="protein sequence ID" value="QTU84414.1"/>
    <property type="molecule type" value="Genomic_DNA"/>
</dbReference>
<keyword evidence="4" id="KW-0479">Metal-binding</keyword>
<evidence type="ECO:0000313" key="13">
    <source>
        <dbReference type="Proteomes" id="UP000636394"/>
    </source>
</evidence>
<proteinExistence type="inferred from homology"/>
<dbReference type="Proteomes" id="UP000636394">
    <property type="component" value="Unassembled WGS sequence"/>
</dbReference>
<evidence type="ECO:0000256" key="2">
    <source>
        <dbReference type="ARBA" id="ARBA00011032"/>
    </source>
</evidence>
<evidence type="ECO:0000313" key="14">
    <source>
        <dbReference type="Proteomes" id="UP000671910"/>
    </source>
</evidence>
<dbReference type="SUPFAM" id="SSF48310">
    <property type="entry name" value="Aldehyde ferredoxin oxidoreductase, C-terminal domains"/>
    <property type="match status" value="1"/>
</dbReference>
<evidence type="ECO:0000256" key="1">
    <source>
        <dbReference type="ARBA" id="ARBA00001966"/>
    </source>
</evidence>
<dbReference type="InterPro" id="IPR036503">
    <property type="entry name" value="Ald_Fedxn_OxRdtase_N_sf"/>
</dbReference>
<comment type="cofactor">
    <cofactor evidence="8">
        <name>tungstopterin</name>
        <dbReference type="ChEBI" id="CHEBI:30402"/>
    </cofactor>
</comment>
<dbReference type="Gene3D" id="1.10.569.10">
    <property type="entry name" value="Aldehyde Ferredoxin Oxidoreductase Protein, subunit A, domain 2"/>
    <property type="match status" value="1"/>
</dbReference>
<evidence type="ECO:0000313" key="12">
    <source>
        <dbReference type="EMBL" id="QTU84414.1"/>
    </source>
</evidence>
<dbReference type="AlphaFoldDB" id="A0A9E6SUG8"/>
<dbReference type="PANTHER" id="PTHR30038:SF0">
    <property type="entry name" value="TUNGSTEN-CONTAINING ALDEHYDE FERREDOXIN OXIDOREDUCTASE"/>
    <property type="match status" value="1"/>
</dbReference>
<evidence type="ECO:0000313" key="11">
    <source>
        <dbReference type="EMBL" id="NHM13896.1"/>
    </source>
</evidence>
<dbReference type="InterPro" id="IPR013983">
    <property type="entry name" value="Ald_Fedxn_OxRdtase_N"/>
</dbReference>
<keyword evidence="7" id="KW-0411">Iron-sulfur</keyword>
<evidence type="ECO:0000259" key="10">
    <source>
        <dbReference type="SMART" id="SM00790"/>
    </source>
</evidence>
<comment type="similarity">
    <text evidence="2">Belongs to the AOR/FOR family.</text>
</comment>
<dbReference type="GO" id="GO:0046872">
    <property type="term" value="F:metal ion binding"/>
    <property type="evidence" value="ECO:0007669"/>
    <property type="project" value="UniProtKB-KW"/>
</dbReference>
<dbReference type="Gene3D" id="3.60.9.10">
    <property type="entry name" value="Aldehyde ferredoxin oxidoreductase, N-terminal domain"/>
    <property type="match status" value="1"/>
</dbReference>
<dbReference type="GO" id="GO:0009055">
    <property type="term" value="F:electron transfer activity"/>
    <property type="evidence" value="ECO:0007669"/>
    <property type="project" value="InterPro"/>
</dbReference>